<dbReference type="EMBL" id="JANEWF010000035">
    <property type="protein sequence ID" value="MDA8485839.1"/>
    <property type="molecule type" value="Genomic_DNA"/>
</dbReference>
<protein>
    <submittedName>
        <fullName evidence="1">Baseplate J/gp47 family protein</fullName>
    </submittedName>
</protein>
<keyword evidence="2" id="KW-1185">Reference proteome</keyword>
<proteinExistence type="predicted"/>
<comment type="caution">
    <text evidence="1">The sequence shown here is derived from an EMBL/GenBank/DDBJ whole genome shotgun (WGS) entry which is preliminary data.</text>
</comment>
<evidence type="ECO:0000313" key="2">
    <source>
        <dbReference type="Proteomes" id="UP001211689"/>
    </source>
</evidence>
<evidence type="ECO:0000313" key="1">
    <source>
        <dbReference type="EMBL" id="MDA8485839.1"/>
    </source>
</evidence>
<gene>
    <name evidence="1" type="ORF">NNO07_22460</name>
</gene>
<accession>A0ABT4YAC8</accession>
<organism evidence="1 2">
    <name type="scientific">Metapseudomonas resinovorans</name>
    <name type="common">Pseudomonas resinovorans</name>
    <dbReference type="NCBI Taxonomy" id="53412"/>
    <lineage>
        <taxon>Bacteria</taxon>
        <taxon>Pseudomonadati</taxon>
        <taxon>Pseudomonadota</taxon>
        <taxon>Gammaproteobacteria</taxon>
        <taxon>Pseudomonadales</taxon>
        <taxon>Pseudomonadaceae</taxon>
        <taxon>Metapseudomonas</taxon>
    </lineage>
</organism>
<sequence>MLRFDPATGLYVDDTPTLRAQTEALWKAALGEDLDTSPGSPAGQLIDSQAALVAEKDRQILYLANQFNPAANEGVWQDALGQIYFMDRLGAAPTLVSCVCTGLPGTVISGTVQATVGELLTTVSSVTIPSSGSVQVSFRTINEGPIVIPANSVKQIITTIPGWDTVDNPQPGVLGRNIESRSEFEARRYASVASNSQGRAASIYGQVSQIEDVVDAVVLENFEVAPVTEFGVTIPAHSFFICVAGGDEQSIAQAIYQKKDGGAGTFGNTAIDYVDPEYPLATYTYHIERPAPLVIDVIVTIKRTPTTPTDIASRIEDEVTLNFYGQGDVDRVRMASTLYASRFYAPVVMAGATELVSVKIDAGSGPVDSVVINANQLPTLGNIQTVIT</sequence>
<reference evidence="1 2" key="1">
    <citation type="submission" date="2022-07" db="EMBL/GenBank/DDBJ databases">
        <title>Genome Analysis of Selected Gammaproteobacteria from Nigerian Food snails.</title>
        <authorList>
            <person name="Okafor A.C."/>
        </authorList>
    </citation>
    <scope>NUCLEOTIDE SEQUENCE [LARGE SCALE GENOMIC DNA]</scope>
    <source>
        <strain evidence="1 2">Awg 2</strain>
    </source>
</reference>
<dbReference type="Proteomes" id="UP001211689">
    <property type="component" value="Unassembled WGS sequence"/>
</dbReference>
<name>A0ABT4YAC8_METRE</name>
<dbReference type="RefSeq" id="WP_271471996.1">
    <property type="nucleotide sequence ID" value="NZ_JANEWF010000035.1"/>
</dbReference>